<gene>
    <name evidence="1" type="ORF">Vadar_016001</name>
</gene>
<sequence length="421" mass="48191">MEAATDPPRRRRRRQRKEVQSHTSTTTISELPSQIISDIISRLPLKSIFSCKRVCSSFRNQTLDPHFPQLQLPRSPLCLILYRPSNSARPTYFQFLPLDDSLVDLRSRRARIGFATQIDIAAVSRLNILNSCNGLICLANYLFTENVYVCNPVTRQHFRLPESKEKPSVMDEEPQPLFFWYGLGYSRSADLFKVVKFTLSLENVMSESFCSIYTLGVDDEWRNLGNAGLKLPLNLPHNRRFVFLNGALHWIGWENSMMLLYYFDMEKELCGNLPLPSQFDRHGFHLGVVDDCLYISDELTSSVSVNIWVMKDYGNIGSWTLEWIIKRPLPSGLGWDLKPIKTLEDGTVLMIVGKKTLASYNPVSKVLEKICNLGLPVQNGFETFRLILLKEYQGMVNSGVGLEPSQENDDFWKAFKSIKVS</sequence>
<protein>
    <submittedName>
        <fullName evidence="1">Uncharacterized protein</fullName>
    </submittedName>
</protein>
<comment type="caution">
    <text evidence="1">The sequence shown here is derived from an EMBL/GenBank/DDBJ whole genome shotgun (WGS) entry which is preliminary data.</text>
</comment>
<reference evidence="1 2" key="1">
    <citation type="journal article" date="2021" name="Hortic Res">
        <title>High-quality reference genome and annotation aids understanding of berry development for evergreen blueberry (Vaccinium darrowii).</title>
        <authorList>
            <person name="Yu J."/>
            <person name="Hulse-Kemp A.M."/>
            <person name="Babiker E."/>
            <person name="Staton M."/>
        </authorList>
    </citation>
    <scope>NUCLEOTIDE SEQUENCE [LARGE SCALE GENOMIC DNA]</scope>
    <source>
        <strain evidence="2">cv. NJ 8807/NJ 8810</strain>
        <tissue evidence="1">Young leaf</tissue>
    </source>
</reference>
<organism evidence="1 2">
    <name type="scientific">Vaccinium darrowii</name>
    <dbReference type="NCBI Taxonomy" id="229202"/>
    <lineage>
        <taxon>Eukaryota</taxon>
        <taxon>Viridiplantae</taxon>
        <taxon>Streptophyta</taxon>
        <taxon>Embryophyta</taxon>
        <taxon>Tracheophyta</taxon>
        <taxon>Spermatophyta</taxon>
        <taxon>Magnoliopsida</taxon>
        <taxon>eudicotyledons</taxon>
        <taxon>Gunneridae</taxon>
        <taxon>Pentapetalae</taxon>
        <taxon>asterids</taxon>
        <taxon>Ericales</taxon>
        <taxon>Ericaceae</taxon>
        <taxon>Vaccinioideae</taxon>
        <taxon>Vaccinieae</taxon>
        <taxon>Vaccinium</taxon>
    </lineage>
</organism>
<evidence type="ECO:0000313" key="1">
    <source>
        <dbReference type="EMBL" id="KAH7843388.1"/>
    </source>
</evidence>
<keyword evidence="2" id="KW-1185">Reference proteome</keyword>
<dbReference type="EMBL" id="CM037151">
    <property type="protein sequence ID" value="KAH7843388.1"/>
    <property type="molecule type" value="Genomic_DNA"/>
</dbReference>
<evidence type="ECO:0000313" key="2">
    <source>
        <dbReference type="Proteomes" id="UP000828048"/>
    </source>
</evidence>
<dbReference type="Proteomes" id="UP000828048">
    <property type="component" value="Chromosome 1"/>
</dbReference>
<name>A0ACB7XR42_9ERIC</name>
<accession>A0ACB7XR42</accession>
<proteinExistence type="predicted"/>